<evidence type="ECO:0000256" key="2">
    <source>
        <dbReference type="ARBA" id="ARBA00006464"/>
    </source>
</evidence>
<keyword evidence="4 7" id="KW-0812">Transmembrane</keyword>
<keyword evidence="5 7" id="KW-1133">Transmembrane helix</keyword>
<evidence type="ECO:0000256" key="4">
    <source>
        <dbReference type="ARBA" id="ARBA00022692"/>
    </source>
</evidence>
<evidence type="ECO:0000256" key="6">
    <source>
        <dbReference type="ARBA" id="ARBA00023136"/>
    </source>
</evidence>
<reference evidence="10" key="1">
    <citation type="journal article" date="2019" name="Int. J. Syst. Evol. Microbiol.">
        <title>The Global Catalogue of Microorganisms (GCM) 10K type strain sequencing project: providing services to taxonomists for standard genome sequencing and annotation.</title>
        <authorList>
            <consortium name="The Broad Institute Genomics Platform"/>
            <consortium name="The Broad Institute Genome Sequencing Center for Infectious Disease"/>
            <person name="Wu L."/>
            <person name="Ma J."/>
        </authorList>
    </citation>
    <scope>NUCLEOTIDE SEQUENCE [LARGE SCALE GENOMIC DNA]</scope>
    <source>
        <strain evidence="10">KCTC 42456</strain>
    </source>
</reference>
<feature type="domain" description="Bacterial sugar transferase" evidence="8">
    <location>
        <begin position="270"/>
        <end position="454"/>
    </location>
</feature>
<dbReference type="Gene3D" id="3.40.50.720">
    <property type="entry name" value="NAD(P)-binding Rossmann-like Domain"/>
    <property type="match status" value="1"/>
</dbReference>
<dbReference type="EC" id="2.7.8.31" evidence="9"/>
<keyword evidence="6 7" id="KW-0472">Membrane</keyword>
<sequence>MNSRFDNFFRIFFAFTDLGFLCLLHLILLLNYNFQSDSANISHVVFFIMNNIFWLMSSYITEVYINDKILNFKKFARRTNRAFIIYLILLLIYLFFSRYNYNQQYLIISFSAFATYLVLSRVAFLKVAEYIGRKKRAVNKIIILGNNKFSKELAIKLRKTNKTLNILGSFSEKEISQNDEDFKYLGTLDDAIQYAVNNQITEIYCTLSPEVYPQIYHIAQSAENLCMRFRFVPDLFYFVQREVHFDYLHDVPVLSLRSEPLEDFAVQAKKRLFDIVFSTLVTIFLLSWLVPIIAILIKLDSKGPVFFLQERSGKNNQPFKCIKFRSLKMNAEANSKQVTLGDKRITKLGKFLRKSSIDELPQFFNVLKGEMSVVGPRPHMLKHTEEYSAIIMKYMIRHYQKPGVTGHAQVNGFRGEIKTEEQLIKRIEYDVWYIENWSIWLDLKIIIQTVVVTIKGQDSAY</sequence>
<dbReference type="NCBIfam" id="TIGR03023">
    <property type="entry name" value="WcaJ_sugtrans"/>
    <property type="match status" value="1"/>
</dbReference>
<evidence type="ECO:0000313" key="9">
    <source>
        <dbReference type="EMBL" id="MFD2732481.1"/>
    </source>
</evidence>
<comment type="subcellular location">
    <subcellularLocation>
        <location evidence="1">Membrane</location>
        <topology evidence="1">Multi-pass membrane protein</topology>
    </subcellularLocation>
</comment>
<dbReference type="InterPro" id="IPR017475">
    <property type="entry name" value="EPS_sugar_tfrase"/>
</dbReference>
<dbReference type="Pfam" id="PF13727">
    <property type="entry name" value="CoA_binding_3"/>
    <property type="match status" value="1"/>
</dbReference>
<comment type="similarity">
    <text evidence="2">Belongs to the bacterial sugar transferase family.</text>
</comment>
<proteinExistence type="inferred from homology"/>
<accession>A0ABW5TTR2</accession>
<dbReference type="NCBIfam" id="TIGR03025">
    <property type="entry name" value="EPS_sugtrans"/>
    <property type="match status" value="1"/>
</dbReference>
<evidence type="ECO:0000259" key="8">
    <source>
        <dbReference type="Pfam" id="PF02397"/>
    </source>
</evidence>
<keyword evidence="10" id="KW-1185">Reference proteome</keyword>
<evidence type="ECO:0000256" key="1">
    <source>
        <dbReference type="ARBA" id="ARBA00004141"/>
    </source>
</evidence>
<dbReference type="Pfam" id="PF02397">
    <property type="entry name" value="Bac_transf"/>
    <property type="match status" value="1"/>
</dbReference>
<feature type="transmembrane region" description="Helical" evidence="7">
    <location>
        <begin position="105"/>
        <end position="125"/>
    </location>
</feature>
<dbReference type="GO" id="GO:0089702">
    <property type="term" value="F:undecaprenyl-phosphate glucose phosphotransferase activity"/>
    <property type="evidence" value="ECO:0007669"/>
    <property type="project" value="UniProtKB-EC"/>
</dbReference>
<organism evidence="9 10">
    <name type="scientific">Pedobacter alpinus</name>
    <dbReference type="NCBI Taxonomy" id="1590643"/>
    <lineage>
        <taxon>Bacteria</taxon>
        <taxon>Pseudomonadati</taxon>
        <taxon>Bacteroidota</taxon>
        <taxon>Sphingobacteriia</taxon>
        <taxon>Sphingobacteriales</taxon>
        <taxon>Sphingobacteriaceae</taxon>
        <taxon>Pedobacter</taxon>
    </lineage>
</organism>
<dbReference type="InterPro" id="IPR017473">
    <property type="entry name" value="Undecaprenyl-P_gluc_Ptfrase"/>
</dbReference>
<name>A0ABW5TTR2_9SPHI</name>
<evidence type="ECO:0000256" key="7">
    <source>
        <dbReference type="SAM" id="Phobius"/>
    </source>
</evidence>
<protein>
    <submittedName>
        <fullName evidence="9">Undecaprenyl-phosphate glucose phosphotransferase</fullName>
        <ecNumber evidence="9">2.7.8.31</ecNumber>
    </submittedName>
</protein>
<feature type="transmembrane region" description="Helical" evidence="7">
    <location>
        <begin position="40"/>
        <end position="61"/>
    </location>
</feature>
<dbReference type="PANTHER" id="PTHR30576">
    <property type="entry name" value="COLANIC BIOSYNTHESIS UDP-GLUCOSE LIPID CARRIER TRANSFERASE"/>
    <property type="match status" value="1"/>
</dbReference>
<evidence type="ECO:0000313" key="10">
    <source>
        <dbReference type="Proteomes" id="UP001597546"/>
    </source>
</evidence>
<feature type="transmembrane region" description="Helical" evidence="7">
    <location>
        <begin position="82"/>
        <end position="99"/>
    </location>
</feature>
<comment type="caution">
    <text evidence="9">The sequence shown here is derived from an EMBL/GenBank/DDBJ whole genome shotgun (WGS) entry which is preliminary data.</text>
</comment>
<feature type="transmembrane region" description="Helical" evidence="7">
    <location>
        <begin position="275"/>
        <end position="297"/>
    </location>
</feature>
<dbReference type="Proteomes" id="UP001597546">
    <property type="component" value="Unassembled WGS sequence"/>
</dbReference>
<evidence type="ECO:0000256" key="5">
    <source>
        <dbReference type="ARBA" id="ARBA00022989"/>
    </source>
</evidence>
<dbReference type="EMBL" id="JBHULV010000044">
    <property type="protein sequence ID" value="MFD2732481.1"/>
    <property type="molecule type" value="Genomic_DNA"/>
</dbReference>
<evidence type="ECO:0000256" key="3">
    <source>
        <dbReference type="ARBA" id="ARBA00022679"/>
    </source>
</evidence>
<keyword evidence="3 9" id="KW-0808">Transferase</keyword>
<dbReference type="InterPro" id="IPR003362">
    <property type="entry name" value="Bact_transf"/>
</dbReference>
<gene>
    <name evidence="9" type="ORF">ACFSSE_12290</name>
</gene>
<dbReference type="PANTHER" id="PTHR30576:SF0">
    <property type="entry name" value="UNDECAPRENYL-PHOSPHATE N-ACETYLGALACTOSAMINYL 1-PHOSPHATE TRANSFERASE-RELATED"/>
    <property type="match status" value="1"/>
</dbReference>
<feature type="transmembrane region" description="Helical" evidence="7">
    <location>
        <begin position="12"/>
        <end position="34"/>
    </location>
</feature>
<dbReference type="RefSeq" id="WP_379040224.1">
    <property type="nucleotide sequence ID" value="NZ_JBHSKW010000001.1"/>
</dbReference>